<keyword evidence="2" id="KW-1185">Reference proteome</keyword>
<dbReference type="AlphaFoldDB" id="A0A1W0A4P3"/>
<reference evidence="1 2" key="1">
    <citation type="journal article" date="2014" name="Genome Biol. Evol.">
        <title>The secreted proteins of Achlya hypogyna and Thraustotheca clavata identify the ancestral oomycete secretome and reveal gene acquisitions by horizontal gene transfer.</title>
        <authorList>
            <person name="Misner I."/>
            <person name="Blouin N."/>
            <person name="Leonard G."/>
            <person name="Richards T.A."/>
            <person name="Lane C.E."/>
        </authorList>
    </citation>
    <scope>NUCLEOTIDE SEQUENCE [LARGE SCALE GENOMIC DNA]</scope>
    <source>
        <strain evidence="1 2">ATCC 34112</strain>
    </source>
</reference>
<accession>A0A1W0A4P3</accession>
<protein>
    <submittedName>
        <fullName evidence="1">Uncharacterized protein</fullName>
    </submittedName>
</protein>
<evidence type="ECO:0000313" key="2">
    <source>
        <dbReference type="Proteomes" id="UP000243217"/>
    </source>
</evidence>
<comment type="caution">
    <text evidence="1">The sequence shown here is derived from an EMBL/GenBank/DDBJ whole genome shotgun (WGS) entry which is preliminary data.</text>
</comment>
<dbReference type="Proteomes" id="UP000243217">
    <property type="component" value="Unassembled WGS sequence"/>
</dbReference>
<evidence type="ECO:0000313" key="1">
    <source>
        <dbReference type="EMBL" id="OQS05263.1"/>
    </source>
</evidence>
<proteinExistence type="predicted"/>
<organism evidence="1 2">
    <name type="scientific">Thraustotheca clavata</name>
    <dbReference type="NCBI Taxonomy" id="74557"/>
    <lineage>
        <taxon>Eukaryota</taxon>
        <taxon>Sar</taxon>
        <taxon>Stramenopiles</taxon>
        <taxon>Oomycota</taxon>
        <taxon>Saprolegniomycetes</taxon>
        <taxon>Saprolegniales</taxon>
        <taxon>Achlyaceae</taxon>
        <taxon>Thraustotheca</taxon>
    </lineage>
</organism>
<dbReference type="EMBL" id="JNBS01000479">
    <property type="protein sequence ID" value="OQS05263.1"/>
    <property type="molecule type" value="Genomic_DNA"/>
</dbReference>
<name>A0A1W0A4P3_9STRA</name>
<gene>
    <name evidence="1" type="ORF">THRCLA_20672</name>
</gene>
<sequence length="99" mass="11265">MPKSKAQPTDALTPVRKCHVYLIARLLNDSASKNGVPATTLASKLLKVALKMEYRIFKLTRGRMLDEKAIKLYLTHLTQQAHRRQRKHEKLGQTLVEAS</sequence>
<dbReference type="OrthoDB" id="10312216at2759"/>